<evidence type="ECO:0000313" key="2">
    <source>
        <dbReference type="EMBL" id="AEA39043.1"/>
    </source>
</evidence>
<dbReference type="RefSeq" id="XP_003239941.1">
    <property type="nucleotide sequence ID" value="XM_003239893.1"/>
</dbReference>
<dbReference type="Proteomes" id="UP000243423">
    <property type="component" value="Nucleomorph 3"/>
</dbReference>
<protein>
    <submittedName>
        <fullName evidence="2">Uncharacterized protein</fullName>
    </submittedName>
</protein>
<feature type="transmembrane region" description="Helical" evidence="1">
    <location>
        <begin position="133"/>
        <end position="150"/>
    </location>
</feature>
<proteinExistence type="predicted"/>
<dbReference type="GeneID" id="10447297"/>
<sequence length="201" mass="24523">MRNYSKIFWKFCNFLFKLSLFIKIYSKNITNRLEFRAIVKYDIKKKKYNIFTKFQKNRLDLCLFFSIFKDQLLVGKFYVLIVSQWKKFEIYFNIKKRSFPKLKLILFSRSFAKKNDINIMQFFSAIHISFESIVAKIRILFFSVFLHSFLSKKTTYMPFFLRKNVSYSNNIVILSINLFDTINCLYFIIYVLIINILHYFN</sequence>
<keyword evidence="1" id="KW-0812">Transmembrane</keyword>
<gene>
    <name evidence="2" type="ORF">CPARA_3gp385</name>
</gene>
<feature type="transmembrane region" description="Helical" evidence="1">
    <location>
        <begin position="171"/>
        <end position="200"/>
    </location>
</feature>
<geneLocation type="nucleomorph" evidence="2"/>
<keyword evidence="1" id="KW-0472">Membrane</keyword>
<reference evidence="2 3" key="1">
    <citation type="journal article" date="2011" name="Genome Biol. Evol.">
        <title>Complete nucleomorph genome sequence of the nonphotosynthetic alga Cryptomonas paramecium reveals a core nucleomorph gene set.</title>
        <authorList>
            <person name="Tanifuji G."/>
            <person name="Onodera N.T."/>
            <person name="Wheeler T.J."/>
            <person name="Dlutek M."/>
            <person name="Donaher N."/>
            <person name="Archibald J.M."/>
        </authorList>
    </citation>
    <scope>NUCLEOTIDE SEQUENCE [LARGE SCALE GENOMIC DNA]</scope>
    <source>
        <strain evidence="2 3">CCAP977/2A</strain>
    </source>
</reference>
<organism evidence="2 3">
    <name type="scientific">Cryptomonas paramaecium</name>
    <dbReference type="NCBI Taxonomy" id="2898"/>
    <lineage>
        <taxon>Eukaryota</taxon>
        <taxon>Cryptophyceae</taxon>
        <taxon>Cryptomonadales</taxon>
        <taxon>Cryptomonadaceae</taxon>
        <taxon>Cryptomonas</taxon>
    </lineage>
</organism>
<accession>F2HIB9</accession>
<dbReference type="AlphaFoldDB" id="F2HIB9"/>
<dbReference type="EMBL" id="CP002174">
    <property type="protein sequence ID" value="AEA39043.1"/>
    <property type="molecule type" value="Genomic_DNA"/>
</dbReference>
<evidence type="ECO:0000256" key="1">
    <source>
        <dbReference type="SAM" id="Phobius"/>
    </source>
</evidence>
<name>F2HIB9_9CRYP</name>
<evidence type="ECO:0000313" key="3">
    <source>
        <dbReference type="Proteomes" id="UP000243423"/>
    </source>
</evidence>
<keyword evidence="1" id="KW-1133">Transmembrane helix</keyword>
<keyword evidence="2" id="KW-0542">Nucleomorph</keyword>